<evidence type="ECO:0000313" key="3">
    <source>
        <dbReference type="Proteomes" id="UP001150217"/>
    </source>
</evidence>
<dbReference type="InterPro" id="IPR058913">
    <property type="entry name" value="Integrase_dom_put"/>
</dbReference>
<feature type="domain" description="Integrase core" evidence="1">
    <location>
        <begin position="256"/>
        <end position="336"/>
    </location>
</feature>
<sequence>LLDAFRAHYAQFQAIVVQVHSEPTDPFLLQLLGEDLNQFTQIVTEHIAIFESEEAQMLQNSIQTMILDIRALYNQRIDTSEISSFLDVSRSTLRRRLLEYGIASPGADPFPSTAGLVGDTHGVINDHSDNSDELLDAEVPQPAHLPEDVQAEASSIPSSSSLGYISRVSDEQLDSLLGCLRIHYHQAGIRILDGMLRCLSIIVPYECIWQSLIRIDPVHHVFDCIWIRRRGYSVPGPNSVWHHDGHHHQYLYIVFHLWVDVSHYISQTWHDMFTLLEIRHGLQVSNVNHIWLLQHLFLPVINDQLAFWAESWNSHQVSQHHGPAQSPEDMFVFDSLVRDPRGVIGPICNDR</sequence>
<evidence type="ECO:0000313" key="2">
    <source>
        <dbReference type="EMBL" id="KAJ4497858.1"/>
    </source>
</evidence>
<reference evidence="2" key="1">
    <citation type="submission" date="2022-08" db="EMBL/GenBank/DDBJ databases">
        <title>A Global Phylogenomic Analysis of the Shiitake Genus Lentinula.</title>
        <authorList>
            <consortium name="DOE Joint Genome Institute"/>
            <person name="Sierra-Patev S."/>
            <person name="Min B."/>
            <person name="Naranjo-Ortiz M."/>
            <person name="Looney B."/>
            <person name="Konkel Z."/>
            <person name="Slot J.C."/>
            <person name="Sakamoto Y."/>
            <person name="Steenwyk J.L."/>
            <person name="Rokas A."/>
            <person name="Carro J."/>
            <person name="Camarero S."/>
            <person name="Ferreira P."/>
            <person name="Molpeceres G."/>
            <person name="Ruiz-Duenas F.J."/>
            <person name="Serrano A."/>
            <person name="Henrissat B."/>
            <person name="Drula E."/>
            <person name="Hughes K.W."/>
            <person name="Mata J.L."/>
            <person name="Ishikawa N.K."/>
            <person name="Vargas-Isla R."/>
            <person name="Ushijima S."/>
            <person name="Smith C.A."/>
            <person name="Ahrendt S."/>
            <person name="Andreopoulos W."/>
            <person name="He G."/>
            <person name="Labutti K."/>
            <person name="Lipzen A."/>
            <person name="Ng V."/>
            <person name="Riley R."/>
            <person name="Sandor L."/>
            <person name="Barry K."/>
            <person name="Martinez A.T."/>
            <person name="Xiao Y."/>
            <person name="Gibbons J.G."/>
            <person name="Terashima K."/>
            <person name="Grigoriev I.V."/>
            <person name="Hibbett D.S."/>
        </authorList>
    </citation>
    <scope>NUCLEOTIDE SEQUENCE</scope>
    <source>
        <strain evidence="2">RHP3577 ss4</strain>
    </source>
</reference>
<accession>A0ABQ8VN86</accession>
<name>A0ABQ8VN86_9AGAR</name>
<organism evidence="2 3">
    <name type="scientific">Lentinula lateritia</name>
    <dbReference type="NCBI Taxonomy" id="40482"/>
    <lineage>
        <taxon>Eukaryota</taxon>
        <taxon>Fungi</taxon>
        <taxon>Dikarya</taxon>
        <taxon>Basidiomycota</taxon>
        <taxon>Agaricomycotina</taxon>
        <taxon>Agaricomycetes</taxon>
        <taxon>Agaricomycetidae</taxon>
        <taxon>Agaricales</taxon>
        <taxon>Marasmiineae</taxon>
        <taxon>Omphalotaceae</taxon>
        <taxon>Lentinula</taxon>
    </lineage>
</organism>
<evidence type="ECO:0000259" key="1">
    <source>
        <dbReference type="Pfam" id="PF24764"/>
    </source>
</evidence>
<dbReference type="PANTHER" id="PTHR46791">
    <property type="entry name" value="EXPRESSED PROTEIN"/>
    <property type="match status" value="1"/>
</dbReference>
<comment type="caution">
    <text evidence="2">The sequence shown here is derived from an EMBL/GenBank/DDBJ whole genome shotgun (WGS) entry which is preliminary data.</text>
</comment>
<dbReference type="Proteomes" id="UP001150217">
    <property type="component" value="Unassembled WGS sequence"/>
</dbReference>
<gene>
    <name evidence="2" type="ORF">C8R41DRAFT_941859</name>
</gene>
<dbReference type="Pfam" id="PF24764">
    <property type="entry name" value="rva_4"/>
    <property type="match status" value="1"/>
</dbReference>
<keyword evidence="3" id="KW-1185">Reference proteome</keyword>
<proteinExistence type="predicted"/>
<dbReference type="EMBL" id="JANVFT010000019">
    <property type="protein sequence ID" value="KAJ4497858.1"/>
    <property type="molecule type" value="Genomic_DNA"/>
</dbReference>
<protein>
    <recommendedName>
        <fullName evidence="1">Integrase core domain-containing protein</fullName>
    </recommendedName>
</protein>
<feature type="non-terminal residue" evidence="2">
    <location>
        <position position="1"/>
    </location>
</feature>
<dbReference type="PANTHER" id="PTHR46791:SF5">
    <property type="entry name" value="CLR5 DOMAIN-CONTAINING PROTEIN-RELATED"/>
    <property type="match status" value="1"/>
</dbReference>